<comment type="caution">
    <text evidence="1">The sequence shown here is derived from an EMBL/GenBank/DDBJ whole genome shotgun (WGS) entry which is preliminary data.</text>
</comment>
<proteinExistence type="predicted"/>
<dbReference type="AlphaFoldDB" id="A0A0G0UDL4"/>
<protein>
    <recommendedName>
        <fullName evidence="3">DUF218 domain-containing protein</fullName>
    </recommendedName>
</protein>
<dbReference type="InterPro" id="IPR014729">
    <property type="entry name" value="Rossmann-like_a/b/a_fold"/>
</dbReference>
<dbReference type="EMBL" id="LCAH01000006">
    <property type="protein sequence ID" value="KKR87053.1"/>
    <property type="molecule type" value="Genomic_DNA"/>
</dbReference>
<evidence type="ECO:0000313" key="2">
    <source>
        <dbReference type="Proteomes" id="UP000034616"/>
    </source>
</evidence>
<dbReference type="Gene3D" id="3.40.50.620">
    <property type="entry name" value="HUPs"/>
    <property type="match status" value="1"/>
</dbReference>
<organism evidence="1 2">
    <name type="scientific">Candidatus Uhrbacteria bacterium GW2011_GWC2_41_11</name>
    <dbReference type="NCBI Taxonomy" id="1618985"/>
    <lineage>
        <taxon>Bacteria</taxon>
        <taxon>Candidatus Uhriibacteriota</taxon>
    </lineage>
</organism>
<evidence type="ECO:0008006" key="3">
    <source>
        <dbReference type="Google" id="ProtNLM"/>
    </source>
</evidence>
<gene>
    <name evidence="1" type="ORF">UU35_C0006G0006</name>
</gene>
<name>A0A0G0UDL4_9BACT</name>
<dbReference type="Proteomes" id="UP000034616">
    <property type="component" value="Unassembled WGS sequence"/>
</dbReference>
<evidence type="ECO:0000313" key="1">
    <source>
        <dbReference type="EMBL" id="KKR87053.1"/>
    </source>
</evidence>
<accession>A0A0G0UDL4</accession>
<reference evidence="1 2" key="1">
    <citation type="journal article" date="2015" name="Nature">
        <title>rRNA introns, odd ribosomes, and small enigmatic genomes across a large radiation of phyla.</title>
        <authorList>
            <person name="Brown C.T."/>
            <person name="Hug L.A."/>
            <person name="Thomas B.C."/>
            <person name="Sharon I."/>
            <person name="Castelle C.J."/>
            <person name="Singh A."/>
            <person name="Wilkins M.J."/>
            <person name="Williams K.H."/>
            <person name="Banfield J.F."/>
        </authorList>
    </citation>
    <scope>NUCLEOTIDE SEQUENCE [LARGE SCALE GENOMIC DNA]</scope>
</reference>
<sequence length="240" mass="28422">MTTYIICGYGIPKDIDNDENYHTYLNIVFNHIYSKSVIDEVVIIPCGGPTAMESPYEETEAAVIAYYLQKIMKRPELKHSTEKCKFYLEQKSLSTLENLVFAKQIFDEQKLNGMIVIFCEETRRERVRKVTDIIFGSEAIVQSIDFDVSKNRYLDAKIIDQKESIALQESLWTLESKERLEQHHEFFKRKFSFFRERQNQGIPHVDVIEEWYVRMPQLMKELMPDHPLLKQMQDQYESGK</sequence>